<dbReference type="Pfam" id="PF02470">
    <property type="entry name" value="MlaD"/>
    <property type="match status" value="1"/>
</dbReference>
<dbReference type="PANTHER" id="PTHR33371">
    <property type="entry name" value="INTERMEMBRANE PHOSPHOLIPID TRANSPORT SYSTEM BINDING PROTEIN MLAD-RELATED"/>
    <property type="match status" value="1"/>
</dbReference>
<keyword evidence="1" id="KW-0472">Membrane</keyword>
<dbReference type="InterPro" id="IPR052336">
    <property type="entry name" value="MlaD_Phospholipid_Transporter"/>
</dbReference>
<evidence type="ECO:0000259" key="2">
    <source>
        <dbReference type="Pfam" id="PF02470"/>
    </source>
</evidence>
<comment type="caution">
    <text evidence="3">The sequence shown here is derived from an EMBL/GenBank/DDBJ whole genome shotgun (WGS) entry which is preliminary data.</text>
</comment>
<gene>
    <name evidence="3" type="ORF">GCM10023147_19520</name>
</gene>
<feature type="domain" description="Mce/MlaD" evidence="2">
    <location>
        <begin position="52"/>
        <end position="124"/>
    </location>
</feature>
<dbReference type="EMBL" id="BAABFR010000024">
    <property type="protein sequence ID" value="GAA4390999.1"/>
    <property type="molecule type" value="Genomic_DNA"/>
</dbReference>
<evidence type="ECO:0000313" key="3">
    <source>
        <dbReference type="EMBL" id="GAA4390999.1"/>
    </source>
</evidence>
<keyword evidence="4" id="KW-1185">Reference proteome</keyword>
<dbReference type="PANTHER" id="PTHR33371:SF18">
    <property type="entry name" value="MCE-FAMILY PROTEIN MCE3C"/>
    <property type="match status" value="1"/>
</dbReference>
<dbReference type="Proteomes" id="UP001500635">
    <property type="component" value="Unassembled WGS sequence"/>
</dbReference>
<organism evidence="3 4">
    <name type="scientific">Tsukamurella soli</name>
    <dbReference type="NCBI Taxonomy" id="644556"/>
    <lineage>
        <taxon>Bacteria</taxon>
        <taxon>Bacillati</taxon>
        <taxon>Actinomycetota</taxon>
        <taxon>Actinomycetes</taxon>
        <taxon>Mycobacteriales</taxon>
        <taxon>Tsukamurellaceae</taxon>
        <taxon>Tsukamurella</taxon>
    </lineage>
</organism>
<feature type="transmembrane region" description="Helical" evidence="1">
    <location>
        <begin position="24"/>
        <end position="46"/>
    </location>
</feature>
<accession>A0ABP8JHK9</accession>
<reference evidence="4" key="1">
    <citation type="journal article" date="2019" name="Int. J. Syst. Evol. Microbiol.">
        <title>The Global Catalogue of Microorganisms (GCM) 10K type strain sequencing project: providing services to taxonomists for standard genome sequencing and annotation.</title>
        <authorList>
            <consortium name="The Broad Institute Genomics Platform"/>
            <consortium name="The Broad Institute Genome Sequencing Center for Infectious Disease"/>
            <person name="Wu L."/>
            <person name="Ma J."/>
        </authorList>
    </citation>
    <scope>NUCLEOTIDE SEQUENCE [LARGE SCALE GENOMIC DNA]</scope>
    <source>
        <strain evidence="4">JCM 17688</strain>
    </source>
</reference>
<protein>
    <submittedName>
        <fullName evidence="3">MCE family protein</fullName>
    </submittedName>
</protein>
<name>A0ABP8JHK9_9ACTN</name>
<dbReference type="InterPro" id="IPR003399">
    <property type="entry name" value="Mce/MlaD"/>
</dbReference>
<dbReference type="RefSeq" id="WP_344994429.1">
    <property type="nucleotide sequence ID" value="NZ_BAABFR010000024.1"/>
</dbReference>
<keyword evidence="1" id="KW-1133">Transmembrane helix</keyword>
<proteinExistence type="predicted"/>
<evidence type="ECO:0000256" key="1">
    <source>
        <dbReference type="SAM" id="Phobius"/>
    </source>
</evidence>
<sequence length="337" mass="36481">MTEGRQRRMVPWGRHWQQLGDRTTWIGLVAVIVAVIIGMVLAGLYLRPIGQREVVFLTTDAALVKPGNEVRVSGIDVGTVHKVALGSQNVAVTLKVDDGVYLGDRTSVAVRMLTVAGGFYVALTSAGANALGHSVIPTDRVNLPYTISDMMQQLPTKIQPLDENQLSDSLAQLTHGLDANPTSLITLARGVDSLVGQLTEQREMVGKIAKVASDYSQSFDHSRLLLFDMLRKASIAVTVLDETHVGFANAYSGLGELFGRISTITTFYNNHRDQIYAAVQQLEAAMKKMNVTFPGMIDQFHGLVDTLQKMVDKAGRPAGANEVLAKDLCFPSAGVTC</sequence>
<evidence type="ECO:0000313" key="4">
    <source>
        <dbReference type="Proteomes" id="UP001500635"/>
    </source>
</evidence>
<keyword evidence="1" id="KW-0812">Transmembrane</keyword>